<dbReference type="PANTHER" id="PTHR36928:SF1">
    <property type="entry name" value="PHOSPHATASE YCDX-RELATED"/>
    <property type="match status" value="1"/>
</dbReference>
<keyword evidence="7" id="KW-0237">DNA synthesis</keyword>
<evidence type="ECO:0000256" key="6">
    <source>
        <dbReference type="ARBA" id="ARBA00022481"/>
    </source>
</evidence>
<name>A0ABZ1C3U2_9FIRM</name>
<proteinExistence type="predicted"/>
<evidence type="ECO:0000256" key="14">
    <source>
        <dbReference type="ARBA" id="ARBA00035717"/>
    </source>
</evidence>
<keyword evidence="11" id="KW-0808">Transferase</keyword>
<dbReference type="InterPro" id="IPR047967">
    <property type="entry name" value="PolX_PHP"/>
</dbReference>
<evidence type="ECO:0000256" key="2">
    <source>
        <dbReference type="ARBA" id="ARBA00004496"/>
    </source>
</evidence>
<dbReference type="SUPFAM" id="SSF81301">
    <property type="entry name" value="Nucleotidyltransferase"/>
    <property type="match status" value="1"/>
</dbReference>
<dbReference type="SMART" id="SM00481">
    <property type="entry name" value="POLIIIAc"/>
    <property type="match status" value="1"/>
</dbReference>
<feature type="domain" description="Helix-hairpin-helix DNA-binding motif class 1" evidence="20">
    <location>
        <begin position="51"/>
        <end position="70"/>
    </location>
</feature>
<dbReference type="InterPro" id="IPR027421">
    <property type="entry name" value="DNA_pol_lamdba_lyase_dom_sf"/>
</dbReference>
<feature type="domain" description="Helix-hairpin-helix DNA-binding motif class 1" evidence="20">
    <location>
        <begin position="126"/>
        <end position="145"/>
    </location>
</feature>
<feature type="domain" description="Helix-hairpin-helix DNA-binding motif class 1" evidence="20">
    <location>
        <begin position="91"/>
        <end position="110"/>
    </location>
</feature>
<dbReference type="InterPro" id="IPR037160">
    <property type="entry name" value="DNA_Pol_thumb_sf"/>
</dbReference>
<dbReference type="InterPro" id="IPR004013">
    <property type="entry name" value="PHP_dom"/>
</dbReference>
<keyword evidence="13" id="KW-0234">DNA repair</keyword>
<reference evidence="23 24" key="1">
    <citation type="journal article" date="2024" name="Front. Microbiol.">
        <title>Novel thermophilic genera Geochorda gen. nov. and Carboxydochorda gen. nov. from the deep terrestrial subsurface reveal the ecophysiological diversity in the class Limnochordia.</title>
        <authorList>
            <person name="Karnachuk O.V."/>
            <person name="Lukina A.P."/>
            <person name="Avakyan M.R."/>
            <person name="Kadnikov V.V."/>
            <person name="Begmatov S."/>
            <person name="Beletsky A.V."/>
            <person name="Vlasova K.G."/>
            <person name="Novikov A.A."/>
            <person name="Shcherbakova V.A."/>
            <person name="Mardanov A.V."/>
            <person name="Ravin N.V."/>
        </authorList>
    </citation>
    <scope>NUCLEOTIDE SEQUENCE [LARGE SCALE GENOMIC DNA]</scope>
    <source>
        <strain evidence="23 24">L945</strain>
    </source>
</reference>
<keyword evidence="24" id="KW-1185">Reference proteome</keyword>
<comment type="cofactor">
    <cofactor evidence="1">
        <name>Mg(2+)</name>
        <dbReference type="ChEBI" id="CHEBI:18420"/>
    </cofactor>
</comment>
<evidence type="ECO:0000256" key="1">
    <source>
        <dbReference type="ARBA" id="ARBA00001946"/>
    </source>
</evidence>
<dbReference type="InterPro" id="IPR003583">
    <property type="entry name" value="Hlx-hairpin-Hlx_DNA-bd_motif"/>
</dbReference>
<comment type="catalytic activity">
    <reaction evidence="19">
        <text>DNA(n) + a 2'-deoxyribonucleoside 5'-triphosphate = DNA(n+1) + diphosphate</text>
        <dbReference type="Rhea" id="RHEA:22508"/>
        <dbReference type="Rhea" id="RHEA-COMP:17339"/>
        <dbReference type="Rhea" id="RHEA-COMP:17340"/>
        <dbReference type="ChEBI" id="CHEBI:33019"/>
        <dbReference type="ChEBI" id="CHEBI:61560"/>
        <dbReference type="ChEBI" id="CHEBI:173112"/>
        <dbReference type="EC" id="2.7.7.7"/>
    </reaction>
</comment>
<evidence type="ECO:0000259" key="20">
    <source>
        <dbReference type="SMART" id="SM00278"/>
    </source>
</evidence>
<evidence type="ECO:0000259" key="21">
    <source>
        <dbReference type="SMART" id="SM00481"/>
    </source>
</evidence>
<dbReference type="InterPro" id="IPR010996">
    <property type="entry name" value="HHH_MUS81"/>
</dbReference>
<comment type="catalytic activity">
    <reaction evidence="17">
        <text>a 5'-end 2'-deoxyribose-2'-deoxyribonucleotide-DNA = (2E,4S)-4-hydroxypenten-2-al-5-phosphate + a 5'-end 5'-phospho-2'-deoxyribonucleoside-DNA + H(+)</text>
        <dbReference type="Rhea" id="RHEA:76255"/>
        <dbReference type="Rhea" id="RHEA-COMP:13180"/>
        <dbReference type="Rhea" id="RHEA-COMP:18657"/>
        <dbReference type="ChEBI" id="CHEBI:15378"/>
        <dbReference type="ChEBI" id="CHEBI:136412"/>
        <dbReference type="ChEBI" id="CHEBI:195194"/>
        <dbReference type="ChEBI" id="CHEBI:195195"/>
    </reaction>
</comment>
<evidence type="ECO:0000313" key="23">
    <source>
        <dbReference type="EMBL" id="WRP18703.1"/>
    </source>
</evidence>
<dbReference type="RefSeq" id="WP_324717976.1">
    <property type="nucleotide sequence ID" value="NZ_CP141615.1"/>
</dbReference>
<evidence type="ECO:0000256" key="3">
    <source>
        <dbReference type="ARBA" id="ARBA00012417"/>
    </source>
</evidence>
<dbReference type="InterPro" id="IPR050243">
    <property type="entry name" value="PHP_phosphatase"/>
</dbReference>
<dbReference type="Gene3D" id="3.30.210.10">
    <property type="entry name" value="DNA polymerase, thumb domain"/>
    <property type="match status" value="1"/>
</dbReference>
<dbReference type="EMBL" id="CP141615">
    <property type="protein sequence ID" value="WRP18703.1"/>
    <property type="molecule type" value="Genomic_DNA"/>
</dbReference>
<dbReference type="EC" id="4.2.99.18" evidence="4"/>
<keyword evidence="10" id="KW-0832">Ubl conjugation</keyword>
<evidence type="ECO:0000256" key="16">
    <source>
        <dbReference type="ARBA" id="ARBA00044632"/>
    </source>
</evidence>
<organism evidence="23 24">
    <name type="scientific">Carboxydichorda subterranea</name>
    <dbReference type="NCBI Taxonomy" id="3109565"/>
    <lineage>
        <taxon>Bacteria</taxon>
        <taxon>Bacillati</taxon>
        <taxon>Bacillota</taxon>
        <taxon>Limnochordia</taxon>
        <taxon>Limnochordales</taxon>
        <taxon>Geochordaceae</taxon>
        <taxon>Carboxydichorda</taxon>
    </lineage>
</organism>
<dbReference type="SMART" id="SM00278">
    <property type="entry name" value="HhH1"/>
    <property type="match status" value="3"/>
</dbReference>
<protein>
    <recommendedName>
        <fullName evidence="5">DNA polymerase beta</fullName>
        <ecNumber evidence="3">2.7.7.7</ecNumber>
        <ecNumber evidence="4">4.2.99.18</ecNumber>
    </recommendedName>
    <alternativeName>
        <fullName evidence="14">5'-deoxyribose-phosphate lyase</fullName>
    </alternativeName>
    <alternativeName>
        <fullName evidence="15">AP lyase</fullName>
    </alternativeName>
</protein>
<dbReference type="PIRSF" id="PIRSF005047">
    <property type="entry name" value="UCP005047_YshC"/>
    <property type="match status" value="1"/>
</dbReference>
<comment type="subcellular location">
    <subcellularLocation>
        <location evidence="2">Cytoplasm</location>
    </subcellularLocation>
</comment>
<evidence type="ECO:0000256" key="9">
    <source>
        <dbReference type="ARBA" id="ARBA00022763"/>
    </source>
</evidence>
<evidence type="ECO:0000256" key="18">
    <source>
        <dbReference type="ARBA" id="ARBA00045548"/>
    </source>
</evidence>
<keyword evidence="12" id="KW-0915">Sodium</keyword>
<dbReference type="InterPro" id="IPR010994">
    <property type="entry name" value="RuvA_2-like"/>
</dbReference>
<evidence type="ECO:0000313" key="24">
    <source>
        <dbReference type="Proteomes" id="UP001332192"/>
    </source>
</evidence>
<dbReference type="SUPFAM" id="SSF89550">
    <property type="entry name" value="PHP domain-like"/>
    <property type="match status" value="1"/>
</dbReference>
<dbReference type="InterPro" id="IPR003141">
    <property type="entry name" value="Pol/His_phosphatase_N"/>
</dbReference>
<dbReference type="Gene3D" id="1.10.150.20">
    <property type="entry name" value="5' to 3' exonuclease, C-terminal subdomain"/>
    <property type="match status" value="1"/>
</dbReference>
<dbReference type="PANTHER" id="PTHR36928">
    <property type="entry name" value="PHOSPHATASE YCDX-RELATED"/>
    <property type="match status" value="1"/>
</dbReference>
<evidence type="ECO:0000256" key="15">
    <source>
        <dbReference type="ARBA" id="ARBA00035726"/>
    </source>
</evidence>
<feature type="domain" description="DNA-directed DNA polymerase X" evidence="22">
    <location>
        <begin position="1"/>
        <end position="328"/>
    </location>
</feature>
<evidence type="ECO:0000256" key="19">
    <source>
        <dbReference type="ARBA" id="ARBA00049244"/>
    </source>
</evidence>
<evidence type="ECO:0000256" key="17">
    <source>
        <dbReference type="ARBA" id="ARBA00044678"/>
    </source>
</evidence>
<keyword evidence="11" id="KW-0239">DNA-directed DNA polymerase</keyword>
<dbReference type="InterPro" id="IPR002008">
    <property type="entry name" value="DNA_pol_X_beta-like"/>
</dbReference>
<keyword evidence="9" id="KW-0227">DNA damage</keyword>
<dbReference type="Pfam" id="PF14520">
    <property type="entry name" value="HHH_5"/>
    <property type="match status" value="1"/>
</dbReference>
<keyword evidence="6" id="KW-0488">Methylation</keyword>
<evidence type="ECO:0000256" key="8">
    <source>
        <dbReference type="ARBA" id="ARBA00022705"/>
    </source>
</evidence>
<dbReference type="Gene3D" id="3.30.460.10">
    <property type="entry name" value="Beta Polymerase, domain 2"/>
    <property type="match status" value="1"/>
</dbReference>
<comment type="catalytic activity">
    <reaction evidence="16">
        <text>2'-deoxyribonucleotide-(2'-deoxyribose 5'-phosphate)-2'-deoxyribonucleotide-DNA = a 3'-end 2'-deoxyribonucleotide-(2,3-dehydro-2,3-deoxyribose 5'-phosphate)-DNA + a 5'-end 5'-phospho-2'-deoxyribonucleoside-DNA + H(+)</text>
        <dbReference type="Rhea" id="RHEA:66592"/>
        <dbReference type="Rhea" id="RHEA-COMP:13180"/>
        <dbReference type="Rhea" id="RHEA-COMP:16897"/>
        <dbReference type="Rhea" id="RHEA-COMP:17067"/>
        <dbReference type="ChEBI" id="CHEBI:15378"/>
        <dbReference type="ChEBI" id="CHEBI:136412"/>
        <dbReference type="ChEBI" id="CHEBI:157695"/>
        <dbReference type="ChEBI" id="CHEBI:167181"/>
        <dbReference type="EC" id="4.2.99.18"/>
    </reaction>
</comment>
<evidence type="ECO:0000256" key="7">
    <source>
        <dbReference type="ARBA" id="ARBA00022634"/>
    </source>
</evidence>
<keyword evidence="8" id="KW-0235">DNA replication</keyword>
<evidence type="ECO:0000256" key="10">
    <source>
        <dbReference type="ARBA" id="ARBA00022843"/>
    </source>
</evidence>
<evidence type="ECO:0000256" key="5">
    <source>
        <dbReference type="ARBA" id="ARBA00020020"/>
    </source>
</evidence>
<dbReference type="Gene3D" id="3.20.20.140">
    <property type="entry name" value="Metal-dependent hydrolases"/>
    <property type="match status" value="1"/>
</dbReference>
<dbReference type="Pfam" id="PF02811">
    <property type="entry name" value="PHP"/>
    <property type="match status" value="1"/>
</dbReference>
<evidence type="ECO:0000259" key="22">
    <source>
        <dbReference type="SMART" id="SM00483"/>
    </source>
</evidence>
<dbReference type="InterPro" id="IPR002054">
    <property type="entry name" value="DNA-dir_DNA_pol_X"/>
</dbReference>
<dbReference type="SMART" id="SM00483">
    <property type="entry name" value="POLXc"/>
    <property type="match status" value="1"/>
</dbReference>
<keyword evidence="11" id="KW-0548">Nucleotidyltransferase</keyword>
<comment type="function">
    <text evidence="18">Repair polymerase that plays a key role in base-excision repair. During this process, the damaged base is excised by specific DNA glycosylases, the DNA backbone is nicked at the abasic site by an apurinic/apyrimidic (AP) endonuclease, and POLB removes 5'-deoxyribose-phosphate from the preincised AP site acting as a 5'-deoxyribose-phosphate lyase (5'-dRP lyase); through its DNA polymerase activity, it adds one nucleotide to the 3' end of the arising single-nucleotide gap. Conducts 'gap-filling' DNA synthesis in a stepwise distributive fashion rather than in a processive fashion as for other DNA polymerases. It is also able to cleave sugar-phosphate bonds 3' to an intact AP site, acting as an AP lyase.</text>
</comment>
<dbReference type="Gene3D" id="1.10.150.110">
    <property type="entry name" value="DNA polymerase beta, N-terminal domain-like"/>
    <property type="match status" value="1"/>
</dbReference>
<gene>
    <name evidence="23" type="ORF">U7230_06830</name>
</gene>
<sequence length="586" mass="63522">MKNLELAAQFDRIASLLEVLSESPFKIRAYRRIARTLLELPEPIEDVAREGRLREIPGVGDAIAGKIEEYLSTGRIGLLERLKQQIPEGVLELMAIPGIGARTARLLYEQLGVASLAELEAAARAGRIRQLKGMGQRSEAAILEGIQQWHRQAGLHPMPYVLGPAEALAAAVQKLPGVARVDLAGAVRRAEEMAEQAELVVAAADVAGATGAIRVQLGAEALLQPGPWPGTLRVSGPVAGGVTAEVLVVPPEAYAAALFFRTGPARHVEQVSERLADRGWRWEGLRLVSSLEPEREGASVRDPSRAPASEPDMYRLAGLPWIPPELRWGEDEVERAARGELPPRLVEVSDIVGDLHTHTVASDGVATPEEMVEGARASGLRYLAVTDHSPSLTIARGLTVERLRAHRQHLRALSERTGFPLLTGAEVDIRPDGTLDYPDDVLASLDWVVASIHSHFRLDEAAQTRRLLAACEHPAVKVLGHPTGRLLGRREGYPVDLEAVLDRAAETGTAVEINASPDRLDLSARWARRARALGVRIVVSTDAHSPAQLGFLRYGVLTARHAGLAPDDLLNTRPLEELIQSVKPHR</sequence>
<evidence type="ECO:0000256" key="13">
    <source>
        <dbReference type="ARBA" id="ARBA00023204"/>
    </source>
</evidence>
<dbReference type="PRINTS" id="PR00870">
    <property type="entry name" value="DNAPOLXBETA"/>
</dbReference>
<dbReference type="EC" id="2.7.7.7" evidence="3"/>
<evidence type="ECO:0000256" key="12">
    <source>
        <dbReference type="ARBA" id="ARBA00023053"/>
    </source>
</evidence>
<dbReference type="InterPro" id="IPR016195">
    <property type="entry name" value="Pol/histidinol_Pase-like"/>
</dbReference>
<accession>A0ABZ1C3U2</accession>
<evidence type="ECO:0000256" key="4">
    <source>
        <dbReference type="ARBA" id="ARBA00012720"/>
    </source>
</evidence>
<feature type="domain" description="Polymerase/histidinol phosphatase N-terminal" evidence="21">
    <location>
        <begin position="353"/>
        <end position="431"/>
    </location>
</feature>
<dbReference type="InterPro" id="IPR022311">
    <property type="entry name" value="PolX-like"/>
</dbReference>
<evidence type="ECO:0000256" key="11">
    <source>
        <dbReference type="ARBA" id="ARBA00022932"/>
    </source>
</evidence>
<dbReference type="InterPro" id="IPR043519">
    <property type="entry name" value="NT_sf"/>
</dbReference>
<dbReference type="Pfam" id="PF14716">
    <property type="entry name" value="HHH_8"/>
    <property type="match status" value="1"/>
</dbReference>
<dbReference type="SUPFAM" id="SSF47781">
    <property type="entry name" value="RuvA domain 2-like"/>
    <property type="match status" value="1"/>
</dbReference>
<dbReference type="Proteomes" id="UP001332192">
    <property type="component" value="Chromosome"/>
</dbReference>
<dbReference type="CDD" id="cd07436">
    <property type="entry name" value="PHP_PolX"/>
    <property type="match status" value="1"/>
</dbReference>
<dbReference type="SUPFAM" id="SSF47802">
    <property type="entry name" value="DNA polymerase beta, N-terminal domain-like"/>
    <property type="match status" value="1"/>
</dbReference>